<organism evidence="2 3">
    <name type="scientific">Juglans regia</name>
    <name type="common">English walnut</name>
    <dbReference type="NCBI Taxonomy" id="51240"/>
    <lineage>
        <taxon>Eukaryota</taxon>
        <taxon>Viridiplantae</taxon>
        <taxon>Streptophyta</taxon>
        <taxon>Embryophyta</taxon>
        <taxon>Tracheophyta</taxon>
        <taxon>Spermatophyta</taxon>
        <taxon>Magnoliopsida</taxon>
        <taxon>eudicotyledons</taxon>
        <taxon>Gunneridae</taxon>
        <taxon>Pentapetalae</taxon>
        <taxon>rosids</taxon>
        <taxon>fabids</taxon>
        <taxon>Fagales</taxon>
        <taxon>Juglandaceae</taxon>
        <taxon>Juglans</taxon>
    </lineage>
</organism>
<dbReference type="EMBL" id="LIHL02000007">
    <property type="protein sequence ID" value="KAF5464205.1"/>
    <property type="molecule type" value="Genomic_DNA"/>
</dbReference>
<dbReference type="Gramene" id="Jr07_06030_p1">
    <property type="protein sequence ID" value="cds.Jr07_06030_p1"/>
    <property type="gene ID" value="Jr07_06030"/>
</dbReference>
<dbReference type="Proteomes" id="UP000619265">
    <property type="component" value="Unassembled WGS sequence"/>
</dbReference>
<evidence type="ECO:0000313" key="3">
    <source>
        <dbReference type="Proteomes" id="UP000619265"/>
    </source>
</evidence>
<dbReference type="Pfam" id="PF14244">
    <property type="entry name" value="Retrotran_gag_3"/>
    <property type="match status" value="1"/>
</dbReference>
<dbReference type="PANTHER" id="PTHR34222:SF99">
    <property type="entry name" value="PROTEIN, PUTATIVE-RELATED"/>
    <property type="match status" value="1"/>
</dbReference>
<reference evidence="2" key="2">
    <citation type="submission" date="2020-03" db="EMBL/GenBank/DDBJ databases">
        <title>Walnut 2.0.</title>
        <authorList>
            <person name="Marrano A."/>
            <person name="Britton M."/>
            <person name="Zimin A.V."/>
            <person name="Zaini P.A."/>
            <person name="Workman R."/>
            <person name="Puiu D."/>
            <person name="Bianco L."/>
            <person name="Allen B.J."/>
            <person name="Troggio M."/>
            <person name="Leslie C.A."/>
            <person name="Timp W."/>
            <person name="Dendekar A."/>
            <person name="Salzberg S.L."/>
            <person name="Neale D.B."/>
        </authorList>
    </citation>
    <scope>NUCLEOTIDE SEQUENCE</scope>
    <source>
        <tissue evidence="2">Leaves</tissue>
    </source>
</reference>
<reference evidence="2" key="1">
    <citation type="submission" date="2015-10" db="EMBL/GenBank/DDBJ databases">
        <authorList>
            <person name="Martinez-Garcia P.J."/>
            <person name="Crepeau M.W."/>
            <person name="Puiu D."/>
            <person name="Gonzalez-Ibeas D."/>
            <person name="Whalen J."/>
            <person name="Stevens K."/>
            <person name="Paul R."/>
            <person name="Butterfield T."/>
            <person name="Britton M."/>
            <person name="Reagan R."/>
            <person name="Chakraborty S."/>
            <person name="Walawage S.L."/>
            <person name="Vasquez-Gross H.A."/>
            <person name="Cardeno C."/>
            <person name="Famula R."/>
            <person name="Pratt K."/>
            <person name="Kuruganti S."/>
            <person name="Aradhya M.K."/>
            <person name="Leslie C.A."/>
            <person name="Dandekar A.M."/>
            <person name="Salzberg S.L."/>
            <person name="Wegrzyn J.L."/>
            <person name="Langley C.H."/>
            <person name="Neale D.B."/>
        </authorList>
    </citation>
    <scope>NUCLEOTIDE SEQUENCE</scope>
    <source>
        <tissue evidence="2">Leaves</tissue>
    </source>
</reference>
<dbReference type="InterPro" id="IPR029472">
    <property type="entry name" value="Copia-like_N"/>
</dbReference>
<comment type="caution">
    <text evidence="2">The sequence shown here is derived from an EMBL/GenBank/DDBJ whole genome shotgun (WGS) entry which is preliminary data.</text>
</comment>
<dbReference type="PANTHER" id="PTHR34222">
    <property type="entry name" value="GAG_PRE-INTEGRS DOMAIN-CONTAINING PROTEIN"/>
    <property type="match status" value="1"/>
</dbReference>
<evidence type="ECO:0000259" key="1">
    <source>
        <dbReference type="Pfam" id="PF14244"/>
    </source>
</evidence>
<feature type="domain" description="Retrotransposon Copia-like N-terminal" evidence="1">
    <location>
        <begin position="1"/>
        <end position="22"/>
    </location>
</feature>
<gene>
    <name evidence="2" type="ORF">F2P56_014299</name>
</gene>
<accession>A0A833XDF4</accession>
<dbReference type="AlphaFoldDB" id="A0A833XDF4"/>
<evidence type="ECO:0000313" key="2">
    <source>
        <dbReference type="EMBL" id="KAF5464205.1"/>
    </source>
</evidence>
<sequence length="288" mass="32342">MRRALRARNKLGFINGSLCKPASSKDTLFSAWERCNDMIVTWIQNSISTTVKSSVAFGDELAVYDPMPTCTCGQLTIMNARYQRDNVIQFLMGLNDKYSNVRDQIMMIDPIPSVNKVFSLIQLQEQHHQIISAFPNPESMALATHCRIQGHTLETCFKVGNAQVPSYTHCKQIGHVAEKCYKLHGYPPSHKFYKGKNVGSYVNQDLSTWTTIGMVEVKGSLYHLLPVVIYPNAFIEALSSLPFNSKPFAASVMTGSNSSELWHCRLGHASNSRLVLIDDSNVKRQFQC</sequence>
<protein>
    <recommendedName>
        <fullName evidence="1">Retrotransposon Copia-like N-terminal domain-containing protein</fullName>
    </recommendedName>
</protein>
<name>A0A833XDF4_JUGRE</name>
<proteinExistence type="predicted"/>